<dbReference type="InterPro" id="IPR001509">
    <property type="entry name" value="Epimerase_deHydtase"/>
</dbReference>
<dbReference type="Pfam" id="PF01370">
    <property type="entry name" value="Epimerase"/>
    <property type="match status" value="1"/>
</dbReference>
<dbReference type="Gene3D" id="3.40.50.720">
    <property type="entry name" value="NAD(P)-binding Rossmann-like Domain"/>
    <property type="match status" value="1"/>
</dbReference>
<name>A0ABU9V5G7_9ENTR</name>
<evidence type="ECO:0000313" key="2">
    <source>
        <dbReference type="EMBL" id="MEN0579899.1"/>
    </source>
</evidence>
<feature type="domain" description="NAD-dependent epimerase/dehydratase" evidence="1">
    <location>
        <begin position="7"/>
        <end position="217"/>
    </location>
</feature>
<reference evidence="2 3" key="1">
    <citation type="submission" date="2024-02" db="EMBL/GenBank/DDBJ databases">
        <title>Whole genome of MDR Enterobacteriaceae from southern Thailand.</title>
        <authorList>
            <person name="Surachat K."/>
        </authorList>
    </citation>
    <scope>NUCLEOTIDE SEQUENCE [LARGE SCALE GENOMIC DNA]</scope>
    <source>
        <strain evidence="2 3">PSU_29</strain>
    </source>
</reference>
<dbReference type="InterPro" id="IPR051783">
    <property type="entry name" value="NAD(P)-dependent_oxidoreduct"/>
</dbReference>
<dbReference type="Proteomes" id="UP001411173">
    <property type="component" value="Unassembled WGS sequence"/>
</dbReference>
<dbReference type="InterPro" id="IPR036291">
    <property type="entry name" value="NAD(P)-bd_dom_sf"/>
</dbReference>
<organism evidence="2 3">
    <name type="scientific">Phytobacter palmae</name>
    <dbReference type="NCBI Taxonomy" id="1855371"/>
    <lineage>
        <taxon>Bacteria</taxon>
        <taxon>Pseudomonadati</taxon>
        <taxon>Pseudomonadota</taxon>
        <taxon>Gammaproteobacteria</taxon>
        <taxon>Enterobacterales</taxon>
        <taxon>Enterobacteriaceae</taxon>
        <taxon>Phytobacter</taxon>
    </lineage>
</organism>
<proteinExistence type="predicted"/>
<evidence type="ECO:0000259" key="1">
    <source>
        <dbReference type="Pfam" id="PF01370"/>
    </source>
</evidence>
<dbReference type="SUPFAM" id="SSF51735">
    <property type="entry name" value="NAD(P)-binding Rossmann-fold domains"/>
    <property type="match status" value="1"/>
</dbReference>
<dbReference type="RefSeq" id="WP_343194027.1">
    <property type="nucleotide sequence ID" value="NZ_JBCIVJ010000009.1"/>
</dbReference>
<sequence length="332" mass="36509">MKSKNKVLILGATGGIGGAIARKLISEKWDVSALRRNAPQNEEHGSMTWIKGDALNAEQVATAASECDVIIHAVNPPGYRNWEQLVLPMLQNTINAAERNGALLVLPGTIYNYGPDAFPLLREDSPQNPVTRKGAIRVQMEKALFTWTQRGGKVLILRAGDFFGADAGNNWFSQGLIKPGQQPRIIKNPGTAGTGHQWAYLPDVAETLSALLARRDQLDPFACFHMRGHWDADGTEMARAIQRVAQLAGVNAKVKPFPWWLIRAMASFNTTLYEMLEMRYLWKQAIQMDNARLTAFLGHEPHTPLIEAVRTTLIGQGCINPAFMSGSAADAV</sequence>
<dbReference type="PANTHER" id="PTHR48079:SF6">
    <property type="entry name" value="NAD(P)-BINDING DOMAIN-CONTAINING PROTEIN-RELATED"/>
    <property type="match status" value="1"/>
</dbReference>
<keyword evidence="3" id="KW-1185">Reference proteome</keyword>
<dbReference type="EMBL" id="JBCIVJ010000009">
    <property type="protein sequence ID" value="MEN0579899.1"/>
    <property type="molecule type" value="Genomic_DNA"/>
</dbReference>
<evidence type="ECO:0000313" key="3">
    <source>
        <dbReference type="Proteomes" id="UP001411173"/>
    </source>
</evidence>
<protein>
    <submittedName>
        <fullName evidence="2">NAD(P)H-binding protein</fullName>
    </submittedName>
</protein>
<accession>A0ABU9V5G7</accession>
<dbReference type="PANTHER" id="PTHR48079">
    <property type="entry name" value="PROTEIN YEEZ"/>
    <property type="match status" value="1"/>
</dbReference>
<comment type="caution">
    <text evidence="2">The sequence shown here is derived from an EMBL/GenBank/DDBJ whole genome shotgun (WGS) entry which is preliminary data.</text>
</comment>
<gene>
    <name evidence="2" type="ORF">AAIG39_12885</name>
</gene>